<protein>
    <submittedName>
        <fullName evidence="2">Amidohydrolase</fullName>
    </submittedName>
</protein>
<proteinExistence type="predicted"/>
<dbReference type="SUPFAM" id="SSF51556">
    <property type="entry name" value="Metallo-dependent hydrolases"/>
    <property type="match status" value="1"/>
</dbReference>
<dbReference type="Pfam" id="PF07969">
    <property type="entry name" value="Amidohydro_3"/>
    <property type="match status" value="1"/>
</dbReference>
<dbReference type="InterPro" id="IPR033932">
    <property type="entry name" value="YtcJ-like"/>
</dbReference>
<dbReference type="EMBL" id="BAABAB010000021">
    <property type="protein sequence ID" value="GAA3624687.1"/>
    <property type="molecule type" value="Genomic_DNA"/>
</dbReference>
<evidence type="ECO:0000313" key="2">
    <source>
        <dbReference type="EMBL" id="GAA3624687.1"/>
    </source>
</evidence>
<comment type="caution">
    <text evidence="2">The sequence shown here is derived from an EMBL/GenBank/DDBJ whole genome shotgun (WGS) entry which is preliminary data.</text>
</comment>
<feature type="domain" description="Amidohydrolase 3" evidence="1">
    <location>
        <begin position="42"/>
        <end position="525"/>
    </location>
</feature>
<dbReference type="PANTHER" id="PTHR22642">
    <property type="entry name" value="IMIDAZOLONEPROPIONASE"/>
    <property type="match status" value="1"/>
</dbReference>
<name>A0ABP7A4A7_9ACTN</name>
<dbReference type="RefSeq" id="WP_344805677.1">
    <property type="nucleotide sequence ID" value="NZ_BAABAB010000021.1"/>
</dbReference>
<dbReference type="PANTHER" id="PTHR22642:SF2">
    <property type="entry name" value="PROTEIN LONG AFTER FAR-RED 3"/>
    <property type="match status" value="1"/>
</dbReference>
<evidence type="ECO:0000259" key="1">
    <source>
        <dbReference type="Pfam" id="PF07969"/>
    </source>
</evidence>
<keyword evidence="3" id="KW-1185">Reference proteome</keyword>
<dbReference type="InterPro" id="IPR013108">
    <property type="entry name" value="Amidohydro_3"/>
</dbReference>
<dbReference type="InterPro" id="IPR011059">
    <property type="entry name" value="Metal-dep_hydrolase_composite"/>
</dbReference>
<reference evidence="3" key="1">
    <citation type="journal article" date="2019" name="Int. J. Syst. Evol. Microbiol.">
        <title>The Global Catalogue of Microorganisms (GCM) 10K type strain sequencing project: providing services to taxonomists for standard genome sequencing and annotation.</title>
        <authorList>
            <consortium name="The Broad Institute Genomics Platform"/>
            <consortium name="The Broad Institute Genome Sequencing Center for Infectious Disease"/>
            <person name="Wu L."/>
            <person name="Ma J."/>
        </authorList>
    </citation>
    <scope>NUCLEOTIDE SEQUENCE [LARGE SCALE GENOMIC DNA]</scope>
    <source>
        <strain evidence="3">JCM 16929</strain>
    </source>
</reference>
<gene>
    <name evidence="2" type="ORF">GCM10022236_28750</name>
</gene>
<dbReference type="InterPro" id="IPR032466">
    <property type="entry name" value="Metal_Hydrolase"/>
</dbReference>
<evidence type="ECO:0000313" key="3">
    <source>
        <dbReference type="Proteomes" id="UP001501490"/>
    </source>
</evidence>
<sequence>MGAIVFGGGTIATGSERGDLDRLVVVDGRVAEPGAADPAGAEVVDLGGGYLGPAFGDGHAHLMQAGREFSGPEIRSASSVADVVASVRAWADAHPDAEWIVGASYDATLTSDGRFDARWLDEAVADRPVVLRAWDYHTAWCNSRALELAGITADTPDPADGIIARRPDGSPLGTLIESGATDRVFDLVPPTSVEQGVEELRRSTAFAASCGITWVQDAWVEPGDVDAWVAAAEQGALSVDADLAIRADPVDWPEQVGELAGLRDRIERAPGITARTLKFFVDGIIENHTAYLLADYADACTRGLPVWTDDQLRQAFVDADLLGFDIHLHAIGDGGVRLALDATQHLRGVTGWSDRRVTLAHAQLVDEADLARFAALDVTVCFQPLWAVEDAVMRDLTLPRLGPERSLHYRIRSVLDAGARISFGSDWPVTSPEVLAGIRTAVTRETPDGWPAGGWHPAERITVTEALTAATRGVAYQGRSEGVRGALVPDAQADLVWLSADPRSVAPKALTDVRVLGTWRRGTRTF</sequence>
<dbReference type="CDD" id="cd01300">
    <property type="entry name" value="YtcJ_like"/>
    <property type="match status" value="1"/>
</dbReference>
<dbReference type="SUPFAM" id="SSF51338">
    <property type="entry name" value="Composite domain of metallo-dependent hydrolases"/>
    <property type="match status" value="1"/>
</dbReference>
<organism evidence="2 3">
    <name type="scientific">Microlunatus ginsengisoli</name>
    <dbReference type="NCBI Taxonomy" id="363863"/>
    <lineage>
        <taxon>Bacteria</taxon>
        <taxon>Bacillati</taxon>
        <taxon>Actinomycetota</taxon>
        <taxon>Actinomycetes</taxon>
        <taxon>Propionibacteriales</taxon>
        <taxon>Propionibacteriaceae</taxon>
        <taxon>Microlunatus</taxon>
    </lineage>
</organism>
<accession>A0ABP7A4A7</accession>
<dbReference type="Gene3D" id="3.20.20.140">
    <property type="entry name" value="Metal-dependent hydrolases"/>
    <property type="match status" value="1"/>
</dbReference>
<dbReference type="Proteomes" id="UP001501490">
    <property type="component" value="Unassembled WGS sequence"/>
</dbReference>
<dbReference type="Gene3D" id="2.30.40.10">
    <property type="entry name" value="Urease, subunit C, domain 1"/>
    <property type="match status" value="1"/>
</dbReference>
<dbReference type="Gene3D" id="3.10.310.70">
    <property type="match status" value="1"/>
</dbReference>